<name>A0A7W8P6K3_9BURK</name>
<sequence>MTVPSLLAALAPRRIVVFRALQLGDMLCAVPALRALRAAAPAAHIALIGLPWARAFVERYAALVDELIVFPGAVGFPEQPETDDGLPAFFARMHDRRFDLAIQLHGSGGVANDLLHRLGARADAGFVQPDEATREGCFIDWPDALPEPERYLALMSALGAPVHDRRLTFPLSAPDLAEFAALRAYHGIEDERLVLIHPGSQLPSRRWPAERFAAVADHLAADGWQIAITGTAAEAPLTCAVLGAMSAPALHLAGATSLGGLAALTAHARLVVCNDTGISHIAAAMATASVVIACGSDTRRWAPLDHARHRVLADYPACRPCMFRDCPYGHPCALNIGVDEVVETAREQLARAPGAQAGAPGSLHEGTVSLFFEDLHHAA</sequence>
<evidence type="ECO:0000313" key="4">
    <source>
        <dbReference type="Proteomes" id="UP000592820"/>
    </source>
</evidence>
<evidence type="ECO:0000256" key="1">
    <source>
        <dbReference type="ARBA" id="ARBA00022676"/>
    </source>
</evidence>
<gene>
    <name evidence="3" type="ORF">HDG41_007592</name>
</gene>
<dbReference type="Proteomes" id="UP000592820">
    <property type="component" value="Unassembled WGS sequence"/>
</dbReference>
<dbReference type="EMBL" id="JACHDE010000035">
    <property type="protein sequence ID" value="MBB5405496.1"/>
    <property type="molecule type" value="Genomic_DNA"/>
</dbReference>
<accession>A0A7W8P6K3</accession>
<keyword evidence="2 3" id="KW-0808">Transferase</keyword>
<dbReference type="Gene3D" id="3.40.50.2000">
    <property type="entry name" value="Glycogen Phosphorylase B"/>
    <property type="match status" value="2"/>
</dbReference>
<evidence type="ECO:0000256" key="2">
    <source>
        <dbReference type="ARBA" id="ARBA00022679"/>
    </source>
</evidence>
<dbReference type="GO" id="GO:0008713">
    <property type="term" value="F:ADP-heptose-lipopolysaccharide heptosyltransferase activity"/>
    <property type="evidence" value="ECO:0007669"/>
    <property type="project" value="TreeGrafter"/>
</dbReference>
<dbReference type="AlphaFoldDB" id="A0A7W8P6K3"/>
<dbReference type="CDD" id="cd03789">
    <property type="entry name" value="GT9_LPS_heptosyltransferase"/>
    <property type="match status" value="1"/>
</dbReference>
<dbReference type="Pfam" id="PF01075">
    <property type="entry name" value="Glyco_transf_9"/>
    <property type="match status" value="1"/>
</dbReference>
<dbReference type="SUPFAM" id="SSF53756">
    <property type="entry name" value="UDP-Glycosyltransferase/glycogen phosphorylase"/>
    <property type="match status" value="1"/>
</dbReference>
<keyword evidence="1" id="KW-0328">Glycosyltransferase</keyword>
<comment type="caution">
    <text evidence="3">The sequence shown here is derived from an EMBL/GenBank/DDBJ whole genome shotgun (WGS) entry which is preliminary data.</text>
</comment>
<dbReference type="InterPro" id="IPR002201">
    <property type="entry name" value="Glyco_trans_9"/>
</dbReference>
<dbReference type="GO" id="GO:0009244">
    <property type="term" value="P:lipopolysaccharide core region biosynthetic process"/>
    <property type="evidence" value="ECO:0007669"/>
    <property type="project" value="TreeGrafter"/>
</dbReference>
<dbReference type="InterPro" id="IPR051199">
    <property type="entry name" value="LPS_LOS_Heptosyltrfase"/>
</dbReference>
<dbReference type="RefSeq" id="WP_184228844.1">
    <property type="nucleotide sequence ID" value="NZ_JACHDE010000035.1"/>
</dbReference>
<dbReference type="GO" id="GO:0005829">
    <property type="term" value="C:cytosol"/>
    <property type="evidence" value="ECO:0007669"/>
    <property type="project" value="TreeGrafter"/>
</dbReference>
<protein>
    <submittedName>
        <fullName evidence="3">ADP-heptose:LPS heptosyltransferase</fullName>
    </submittedName>
</protein>
<dbReference type="PANTHER" id="PTHR30160:SF1">
    <property type="entry name" value="LIPOPOLYSACCHARIDE 1,2-N-ACETYLGLUCOSAMINETRANSFERASE-RELATED"/>
    <property type="match status" value="1"/>
</dbReference>
<dbReference type="PANTHER" id="PTHR30160">
    <property type="entry name" value="TETRAACYLDISACCHARIDE 4'-KINASE-RELATED"/>
    <property type="match status" value="1"/>
</dbReference>
<organism evidence="3 4">
    <name type="scientific">Paraburkholderia youngii</name>
    <dbReference type="NCBI Taxonomy" id="2782701"/>
    <lineage>
        <taxon>Bacteria</taxon>
        <taxon>Pseudomonadati</taxon>
        <taxon>Pseudomonadota</taxon>
        <taxon>Betaproteobacteria</taxon>
        <taxon>Burkholderiales</taxon>
        <taxon>Burkholderiaceae</taxon>
        <taxon>Paraburkholderia</taxon>
    </lineage>
</organism>
<reference evidence="3 4" key="1">
    <citation type="submission" date="2020-08" db="EMBL/GenBank/DDBJ databases">
        <title>Genomic Encyclopedia of Type Strains, Phase IV (KMG-V): Genome sequencing to study the core and pangenomes of soil and plant-associated prokaryotes.</title>
        <authorList>
            <person name="Whitman W."/>
        </authorList>
    </citation>
    <scope>NUCLEOTIDE SEQUENCE [LARGE SCALE GENOMIC DNA]</scope>
    <source>
        <strain evidence="3 4">JPY162</strain>
    </source>
</reference>
<evidence type="ECO:0000313" key="3">
    <source>
        <dbReference type="EMBL" id="MBB5405496.1"/>
    </source>
</evidence>
<proteinExistence type="predicted"/>